<keyword evidence="2" id="KW-1185">Reference proteome</keyword>
<evidence type="ECO:0000313" key="1">
    <source>
        <dbReference type="EMBL" id="KAK9700977.1"/>
    </source>
</evidence>
<name>A0AAW1JDC1_POPJA</name>
<protein>
    <submittedName>
        <fullName evidence="1">Uncharacterized protein</fullName>
    </submittedName>
</protein>
<dbReference type="AlphaFoldDB" id="A0AAW1JDC1"/>
<organism evidence="1 2">
    <name type="scientific">Popillia japonica</name>
    <name type="common">Japanese beetle</name>
    <dbReference type="NCBI Taxonomy" id="7064"/>
    <lineage>
        <taxon>Eukaryota</taxon>
        <taxon>Metazoa</taxon>
        <taxon>Ecdysozoa</taxon>
        <taxon>Arthropoda</taxon>
        <taxon>Hexapoda</taxon>
        <taxon>Insecta</taxon>
        <taxon>Pterygota</taxon>
        <taxon>Neoptera</taxon>
        <taxon>Endopterygota</taxon>
        <taxon>Coleoptera</taxon>
        <taxon>Polyphaga</taxon>
        <taxon>Scarabaeiformia</taxon>
        <taxon>Scarabaeidae</taxon>
        <taxon>Rutelinae</taxon>
        <taxon>Popillia</taxon>
    </lineage>
</organism>
<reference evidence="1 2" key="1">
    <citation type="journal article" date="2024" name="BMC Genomics">
        <title>De novo assembly and annotation of Popillia japonica's genome with initial clues to its potential as an invasive pest.</title>
        <authorList>
            <person name="Cucini C."/>
            <person name="Boschi S."/>
            <person name="Funari R."/>
            <person name="Cardaioli E."/>
            <person name="Iannotti N."/>
            <person name="Marturano G."/>
            <person name="Paoli F."/>
            <person name="Bruttini M."/>
            <person name="Carapelli A."/>
            <person name="Frati F."/>
            <person name="Nardi F."/>
        </authorList>
    </citation>
    <scope>NUCLEOTIDE SEQUENCE [LARGE SCALE GENOMIC DNA]</scope>
    <source>
        <strain evidence="1">DMR45628</strain>
    </source>
</reference>
<dbReference type="PANTHER" id="PTHR33939">
    <property type="entry name" value="PROTEIN CBG22215"/>
    <property type="match status" value="1"/>
</dbReference>
<sequence>MIIMDNASYLSELRNKPPDASWRKGNIQGWLANNNIAHDTSMLKHQLLHLVALHKPPKEYVIDELARAHGHTVSVVDAPDKKIYKYACIVQAVYEDGDVEVMALKSINKSKTKFYQDKNDVSFIKISQIVEVLPAPLIAKSTDEMRYEFLKPINTDG</sequence>
<dbReference type="PANTHER" id="PTHR33939:SF1">
    <property type="entry name" value="DUF4371 DOMAIN-CONTAINING PROTEIN"/>
    <property type="match status" value="1"/>
</dbReference>
<evidence type="ECO:0000313" key="2">
    <source>
        <dbReference type="Proteomes" id="UP001458880"/>
    </source>
</evidence>
<comment type="caution">
    <text evidence="1">The sequence shown here is derived from an EMBL/GenBank/DDBJ whole genome shotgun (WGS) entry which is preliminary data.</text>
</comment>
<gene>
    <name evidence="1" type="ORF">QE152_g30896</name>
</gene>
<dbReference type="Proteomes" id="UP001458880">
    <property type="component" value="Unassembled WGS sequence"/>
</dbReference>
<proteinExistence type="predicted"/>
<accession>A0AAW1JDC1</accession>
<dbReference type="EMBL" id="JASPKY010000425">
    <property type="protein sequence ID" value="KAK9700977.1"/>
    <property type="molecule type" value="Genomic_DNA"/>
</dbReference>